<proteinExistence type="predicted"/>
<reference evidence="2 3" key="1">
    <citation type="submission" date="2013-09" db="EMBL/GenBank/DDBJ databases">
        <title>Whole genome sequencing of Halarchaeum acidiphilum strain MH1-52-1.</title>
        <authorList>
            <person name="Shimane Y."/>
            <person name="Minegishi H."/>
            <person name="Nishi S."/>
            <person name="Echigo A."/>
            <person name="Shuto A."/>
            <person name="Konishi M."/>
            <person name="Ito T."/>
            <person name="Ohkuma M."/>
            <person name="Ohta Y."/>
            <person name="Nagano Y."/>
            <person name="Tsubouchi T."/>
            <person name="Mori K."/>
            <person name="Usui K."/>
            <person name="Kamekura M."/>
            <person name="Usami R."/>
            <person name="Takaki Y."/>
            <person name="Hatada Y."/>
        </authorList>
    </citation>
    <scope>NUCLEOTIDE SEQUENCE [LARGE SCALE GENOMIC DNA]</scope>
    <source>
        <strain evidence="2 3">JCM 16109</strain>
    </source>
</reference>
<comment type="caution">
    <text evidence="2">The sequence shown here is derived from an EMBL/GenBank/DDBJ whole genome shotgun (WGS) entry which is preliminary data.</text>
</comment>
<dbReference type="Gene3D" id="3.10.180.10">
    <property type="entry name" value="2,3-Dihydroxybiphenyl 1,2-Dioxygenase, domain 1"/>
    <property type="match status" value="1"/>
</dbReference>
<gene>
    <name evidence="2" type="ORF">MBEHAL_1904</name>
</gene>
<feature type="domain" description="VOC" evidence="1">
    <location>
        <begin position="2"/>
        <end position="127"/>
    </location>
</feature>
<dbReference type="OrthoDB" id="6111at2157"/>
<sequence length="130" mass="14078">MEIRQVFVMTSDLERSRAFYAALGFDITEEGSRSVEFDTGAARLKIEEDFDEETLAAFGLEPPGAERGDGAVIVLGVDDIDSVADRAEDAVAAHGGEMLTGPRDVDWGRRLCLVRDPDGYVLELSAPIEG</sequence>
<dbReference type="PROSITE" id="PS51819">
    <property type="entry name" value="VOC"/>
    <property type="match status" value="1"/>
</dbReference>
<dbReference type="PANTHER" id="PTHR36503">
    <property type="entry name" value="BLR2520 PROTEIN"/>
    <property type="match status" value="1"/>
</dbReference>
<protein>
    <recommendedName>
        <fullName evidence="1">VOC domain-containing protein</fullName>
    </recommendedName>
</protein>
<dbReference type="Pfam" id="PF00903">
    <property type="entry name" value="Glyoxalase"/>
    <property type="match status" value="1"/>
</dbReference>
<keyword evidence="3" id="KW-1185">Reference proteome</keyword>
<dbReference type="RefSeq" id="WP_020222096.1">
    <property type="nucleotide sequence ID" value="NZ_BANO01000153.1"/>
</dbReference>
<dbReference type="InterPro" id="IPR037523">
    <property type="entry name" value="VOC_core"/>
</dbReference>
<dbReference type="InterPro" id="IPR029068">
    <property type="entry name" value="Glyas_Bleomycin-R_OHBP_Dase"/>
</dbReference>
<dbReference type="EMBL" id="BATA01000050">
    <property type="protein sequence ID" value="GAD53144.1"/>
    <property type="molecule type" value="Genomic_DNA"/>
</dbReference>
<dbReference type="eggNOG" id="ENOG502N5XZ">
    <property type="taxonomic scope" value="Archaea"/>
</dbReference>
<evidence type="ECO:0000313" key="3">
    <source>
        <dbReference type="Proteomes" id="UP000016986"/>
    </source>
</evidence>
<name>U3A652_9EURY</name>
<evidence type="ECO:0000259" key="1">
    <source>
        <dbReference type="PROSITE" id="PS51819"/>
    </source>
</evidence>
<accession>U3A652</accession>
<dbReference type="PANTHER" id="PTHR36503:SF3">
    <property type="entry name" value="BLR0126 PROTEIN"/>
    <property type="match status" value="1"/>
</dbReference>
<dbReference type="AlphaFoldDB" id="U3A652"/>
<dbReference type="SUPFAM" id="SSF54593">
    <property type="entry name" value="Glyoxalase/Bleomycin resistance protein/Dihydroxybiphenyl dioxygenase"/>
    <property type="match status" value="1"/>
</dbReference>
<dbReference type="InterPro" id="IPR004360">
    <property type="entry name" value="Glyas_Fos-R_dOase_dom"/>
</dbReference>
<evidence type="ECO:0000313" key="2">
    <source>
        <dbReference type="EMBL" id="GAD53144.1"/>
    </source>
</evidence>
<organism evidence="2 3">
    <name type="scientific">Halarchaeum acidiphilum MH1-52-1</name>
    <dbReference type="NCBI Taxonomy" id="1261545"/>
    <lineage>
        <taxon>Archaea</taxon>
        <taxon>Methanobacteriati</taxon>
        <taxon>Methanobacteriota</taxon>
        <taxon>Stenosarchaea group</taxon>
        <taxon>Halobacteria</taxon>
        <taxon>Halobacteriales</taxon>
        <taxon>Halobacteriaceae</taxon>
    </lineage>
</organism>
<dbReference type="Proteomes" id="UP000016986">
    <property type="component" value="Unassembled WGS sequence"/>
</dbReference>